<dbReference type="SUPFAM" id="SSF52317">
    <property type="entry name" value="Class I glutamine amidotransferase-like"/>
    <property type="match status" value="1"/>
</dbReference>
<organism evidence="3 4">
    <name type="scientific">Paludisphaera mucosa</name>
    <dbReference type="NCBI Taxonomy" id="3030827"/>
    <lineage>
        <taxon>Bacteria</taxon>
        <taxon>Pseudomonadati</taxon>
        <taxon>Planctomycetota</taxon>
        <taxon>Planctomycetia</taxon>
        <taxon>Isosphaerales</taxon>
        <taxon>Isosphaeraceae</taxon>
        <taxon>Paludisphaera</taxon>
    </lineage>
</organism>
<dbReference type="EMBL" id="JARRAG010000002">
    <property type="protein sequence ID" value="MDG3007256.1"/>
    <property type="molecule type" value="Genomic_DNA"/>
</dbReference>
<gene>
    <name evidence="3" type="ORF">PZE19_26125</name>
</gene>
<evidence type="ECO:0000256" key="1">
    <source>
        <dbReference type="SAM" id="SignalP"/>
    </source>
</evidence>
<evidence type="ECO:0000313" key="4">
    <source>
        <dbReference type="Proteomes" id="UP001216907"/>
    </source>
</evidence>
<reference evidence="3 4" key="1">
    <citation type="submission" date="2023-03" db="EMBL/GenBank/DDBJ databases">
        <title>Paludisphaera mucosa sp. nov. a novel planctomycete from northern fen.</title>
        <authorList>
            <person name="Ivanova A."/>
        </authorList>
    </citation>
    <scope>NUCLEOTIDE SEQUENCE [LARGE SCALE GENOMIC DNA]</scope>
    <source>
        <strain evidence="3 4">Pla2</strain>
    </source>
</reference>
<feature type="signal peptide" evidence="1">
    <location>
        <begin position="1"/>
        <end position="24"/>
    </location>
</feature>
<dbReference type="InterPro" id="IPR029062">
    <property type="entry name" value="Class_I_gatase-like"/>
</dbReference>
<dbReference type="Pfam" id="PF06283">
    <property type="entry name" value="ThuA"/>
    <property type="match status" value="1"/>
</dbReference>
<protein>
    <submittedName>
        <fullName evidence="3">ThuA domain-containing protein</fullName>
    </submittedName>
</protein>
<sequence>MTRAFARWISPACLLLSLTLAARAGEGPAKAPHVVFISGDEEYRSEESLPMLAKILEKSHGFRVSVCYSMDEKGKVDPDALANIVGLEALDDADLVVMFTRFRKLPDDQLGRIKKYAESGRPMMGLRTATHAFKYDGGPHAAEMNEAWERKIFGQRWITHHGHFGDGKEMLTAVTPNPSEAGHPVLRGVTPFETYSWLYHVEGGGDSLEGECTKLLTGKALKSGHAKEFARFPETNPVAWTKTYTGASGKPARVFFTTLGHPFDFKAEPMRKLALNGVFWALGLEEKIPAEGVKAGFVEPYEPNNSGVGGFKKDLAPAYLEAGAKP</sequence>
<name>A0ABT6FID4_9BACT</name>
<evidence type="ECO:0000259" key="2">
    <source>
        <dbReference type="Pfam" id="PF06283"/>
    </source>
</evidence>
<dbReference type="InterPro" id="IPR029010">
    <property type="entry name" value="ThuA-like"/>
</dbReference>
<dbReference type="Proteomes" id="UP001216907">
    <property type="component" value="Unassembled WGS sequence"/>
</dbReference>
<keyword evidence="1" id="KW-0732">Signal</keyword>
<dbReference type="RefSeq" id="WP_277863541.1">
    <property type="nucleotide sequence ID" value="NZ_JARRAG010000002.1"/>
</dbReference>
<feature type="chain" id="PRO_5045526161" evidence="1">
    <location>
        <begin position="25"/>
        <end position="326"/>
    </location>
</feature>
<feature type="domain" description="ThuA-like" evidence="2">
    <location>
        <begin position="35"/>
        <end position="281"/>
    </location>
</feature>
<evidence type="ECO:0000313" key="3">
    <source>
        <dbReference type="EMBL" id="MDG3007256.1"/>
    </source>
</evidence>
<comment type="caution">
    <text evidence="3">The sequence shown here is derived from an EMBL/GenBank/DDBJ whole genome shotgun (WGS) entry which is preliminary data.</text>
</comment>
<accession>A0ABT6FID4</accession>
<keyword evidence="4" id="KW-1185">Reference proteome</keyword>
<dbReference type="Gene3D" id="3.40.50.880">
    <property type="match status" value="1"/>
</dbReference>
<proteinExistence type="predicted"/>